<accession>A0A2G8L2M3</accession>
<dbReference type="AlphaFoldDB" id="A0A2G8L2M3"/>
<dbReference type="Pfam" id="PF17039">
    <property type="entry name" value="Glyco_tran_10_N"/>
    <property type="match status" value="1"/>
</dbReference>
<keyword evidence="5 11" id="KW-0812">Transmembrane</keyword>
<evidence type="ECO:0000256" key="3">
    <source>
        <dbReference type="ARBA" id="ARBA00022676"/>
    </source>
</evidence>
<keyword evidence="6" id="KW-0735">Signal-anchor</keyword>
<gene>
    <name evidence="14" type="ORF">BSL78_08678</name>
</gene>
<dbReference type="Pfam" id="PF00852">
    <property type="entry name" value="Glyco_transf_10"/>
    <property type="match status" value="1"/>
</dbReference>
<evidence type="ECO:0000256" key="1">
    <source>
        <dbReference type="ARBA" id="ARBA00004922"/>
    </source>
</evidence>
<evidence type="ECO:0000259" key="12">
    <source>
        <dbReference type="Pfam" id="PF00852"/>
    </source>
</evidence>
<keyword evidence="9" id="KW-0325">Glycoprotein</keyword>
<sequence>MFYNPLLRLNPFPRRDNDDLISSESHMFPSSSLNEHFFRGSQTPCRTVTGRASCSDKKTTNCIRITVIGLCGGWSTALRALPVTVSCPKLKDTAVVLEHVGTPSSITESNIVLFSFVADYMNMDVWRRLRKYRPSDQMWVFQTEESPYYAIGLLPPWIFRNDSYDISNTYRTNADIYSPYGNYEPFRNEEANQVNLPLVNLANKTRFMIWISSHCETLQWDRTAFVKDLQKVMKVDIFGKCGNNSLCKNKWEQSCAQKVDDFVQTYKFSLALENCCCEDYITEKLWHTLTIGVVPVVIGPHLNNYKKLVPPGSFIHIDQFESVENLKIYLEYLDQNDTAYLEYFQWKTKGTVHEHTIKEHYQNHLSDNIMCAIVDQYTERRLKKNTTGTASTHFEMFDPYGPEWKGTCYSCGENQWIKNYEYPPNHKRKSKRIWN</sequence>
<evidence type="ECO:0000256" key="4">
    <source>
        <dbReference type="ARBA" id="ARBA00022679"/>
    </source>
</evidence>
<dbReference type="PANTHER" id="PTHR11929">
    <property type="entry name" value="ALPHA- 1,3 -FUCOSYLTRANSFERASE"/>
    <property type="match status" value="1"/>
</dbReference>
<dbReference type="InterPro" id="IPR055270">
    <property type="entry name" value="Glyco_tran_10_C"/>
</dbReference>
<proteinExistence type="inferred from homology"/>
<feature type="domain" description="Fucosyltransferase C-terminal" evidence="12">
    <location>
        <begin position="202"/>
        <end position="384"/>
    </location>
</feature>
<dbReference type="FunFam" id="3.40.50.11660:FF:000002">
    <property type="entry name" value="Alpha-(1,3)-fucosyltransferase"/>
    <property type="match status" value="1"/>
</dbReference>
<evidence type="ECO:0000256" key="11">
    <source>
        <dbReference type="RuleBase" id="RU003832"/>
    </source>
</evidence>
<evidence type="ECO:0000256" key="7">
    <source>
        <dbReference type="ARBA" id="ARBA00022989"/>
    </source>
</evidence>
<evidence type="ECO:0000313" key="14">
    <source>
        <dbReference type="EMBL" id="PIK54465.1"/>
    </source>
</evidence>
<dbReference type="EMBL" id="MRZV01000248">
    <property type="protein sequence ID" value="PIK54465.1"/>
    <property type="molecule type" value="Genomic_DNA"/>
</dbReference>
<reference evidence="14 15" key="1">
    <citation type="journal article" date="2017" name="PLoS Biol.">
        <title>The sea cucumber genome provides insights into morphological evolution and visceral regeneration.</title>
        <authorList>
            <person name="Zhang X."/>
            <person name="Sun L."/>
            <person name="Yuan J."/>
            <person name="Sun Y."/>
            <person name="Gao Y."/>
            <person name="Zhang L."/>
            <person name="Li S."/>
            <person name="Dai H."/>
            <person name="Hamel J.F."/>
            <person name="Liu C."/>
            <person name="Yu Y."/>
            <person name="Liu S."/>
            <person name="Lin W."/>
            <person name="Guo K."/>
            <person name="Jin S."/>
            <person name="Xu P."/>
            <person name="Storey K.B."/>
            <person name="Huan P."/>
            <person name="Zhang T."/>
            <person name="Zhou Y."/>
            <person name="Zhang J."/>
            <person name="Lin C."/>
            <person name="Li X."/>
            <person name="Xing L."/>
            <person name="Huo D."/>
            <person name="Sun M."/>
            <person name="Wang L."/>
            <person name="Mercier A."/>
            <person name="Li F."/>
            <person name="Yang H."/>
            <person name="Xiang J."/>
        </authorList>
    </citation>
    <scope>NUCLEOTIDE SEQUENCE [LARGE SCALE GENOMIC DNA]</scope>
    <source>
        <strain evidence="14">Shaxun</strain>
        <tissue evidence="14">Muscle</tissue>
    </source>
</reference>
<dbReference type="InterPro" id="IPR038577">
    <property type="entry name" value="GT10-like_C_sf"/>
</dbReference>
<dbReference type="Gene3D" id="3.40.50.11660">
    <property type="entry name" value="Glycosyl transferase family 10, C-terminal domain"/>
    <property type="match status" value="1"/>
</dbReference>
<comment type="pathway">
    <text evidence="1">Protein modification; protein glycosylation.</text>
</comment>
<feature type="domain" description="Fucosyltransferase N-terminal" evidence="13">
    <location>
        <begin position="104"/>
        <end position="181"/>
    </location>
</feature>
<dbReference type="EC" id="2.4.1.-" evidence="11"/>
<dbReference type="SUPFAM" id="SSF53756">
    <property type="entry name" value="UDP-Glycosyltransferase/glycogen phosphorylase"/>
    <property type="match status" value="1"/>
</dbReference>
<dbReference type="GO" id="GO:0032580">
    <property type="term" value="C:Golgi cisterna membrane"/>
    <property type="evidence" value="ECO:0007669"/>
    <property type="project" value="UniProtKB-SubCell"/>
</dbReference>
<keyword evidence="4 11" id="KW-0808">Transferase</keyword>
<evidence type="ECO:0000259" key="13">
    <source>
        <dbReference type="Pfam" id="PF17039"/>
    </source>
</evidence>
<keyword evidence="8" id="KW-0472">Membrane</keyword>
<evidence type="ECO:0000256" key="2">
    <source>
        <dbReference type="ARBA" id="ARBA00008919"/>
    </source>
</evidence>
<dbReference type="PANTHER" id="PTHR11929:SF145">
    <property type="entry name" value="ALPHA-(1,3)-FUCOSYLTRANSFERASE FUT-1"/>
    <property type="match status" value="1"/>
</dbReference>
<comment type="caution">
    <text evidence="14">The sequence shown here is derived from an EMBL/GenBank/DDBJ whole genome shotgun (WGS) entry which is preliminary data.</text>
</comment>
<keyword evidence="3 11" id="KW-0328">Glycosyltransferase</keyword>
<dbReference type="InterPro" id="IPR001503">
    <property type="entry name" value="Glyco_trans_10"/>
</dbReference>
<comment type="subcellular location">
    <subcellularLocation>
        <location evidence="10">Endomembrane system</location>
        <topology evidence="10">Single-pass type II membrane protein</topology>
    </subcellularLocation>
    <subcellularLocation>
        <location evidence="11">Golgi apparatus</location>
        <location evidence="11">Golgi stack membrane</location>
        <topology evidence="11">Single-pass type II membrane protein</topology>
    </subcellularLocation>
</comment>
<keyword evidence="11" id="KW-0333">Golgi apparatus</keyword>
<evidence type="ECO:0000256" key="5">
    <source>
        <dbReference type="ARBA" id="ARBA00022692"/>
    </source>
</evidence>
<dbReference type="GO" id="GO:0046920">
    <property type="term" value="F:alpha-(1-&gt;3)-fucosyltransferase activity"/>
    <property type="evidence" value="ECO:0007669"/>
    <property type="project" value="TreeGrafter"/>
</dbReference>
<keyword evidence="15" id="KW-1185">Reference proteome</keyword>
<dbReference type="UniPathway" id="UPA00378"/>
<name>A0A2G8L2M3_STIJA</name>
<evidence type="ECO:0000313" key="15">
    <source>
        <dbReference type="Proteomes" id="UP000230750"/>
    </source>
</evidence>
<evidence type="ECO:0000256" key="9">
    <source>
        <dbReference type="ARBA" id="ARBA00023180"/>
    </source>
</evidence>
<evidence type="ECO:0000256" key="6">
    <source>
        <dbReference type="ARBA" id="ARBA00022968"/>
    </source>
</evidence>
<dbReference type="Proteomes" id="UP000230750">
    <property type="component" value="Unassembled WGS sequence"/>
</dbReference>
<comment type="similarity">
    <text evidence="2 11">Belongs to the glycosyltransferase 10 family.</text>
</comment>
<organism evidence="14 15">
    <name type="scientific">Stichopus japonicus</name>
    <name type="common">Sea cucumber</name>
    <dbReference type="NCBI Taxonomy" id="307972"/>
    <lineage>
        <taxon>Eukaryota</taxon>
        <taxon>Metazoa</taxon>
        <taxon>Echinodermata</taxon>
        <taxon>Eleutherozoa</taxon>
        <taxon>Echinozoa</taxon>
        <taxon>Holothuroidea</taxon>
        <taxon>Aspidochirotacea</taxon>
        <taxon>Aspidochirotida</taxon>
        <taxon>Stichopodidae</taxon>
        <taxon>Apostichopus</taxon>
    </lineage>
</organism>
<evidence type="ECO:0000256" key="10">
    <source>
        <dbReference type="ARBA" id="ARBA00060399"/>
    </source>
</evidence>
<evidence type="ECO:0000256" key="8">
    <source>
        <dbReference type="ARBA" id="ARBA00023136"/>
    </source>
</evidence>
<dbReference type="OrthoDB" id="427096at2759"/>
<protein>
    <recommendedName>
        <fullName evidence="11">Fucosyltransferase</fullName>
        <ecNumber evidence="11">2.4.1.-</ecNumber>
    </recommendedName>
</protein>
<dbReference type="InterPro" id="IPR031481">
    <property type="entry name" value="Glyco_tran_10_N"/>
</dbReference>
<keyword evidence="7" id="KW-1133">Transmembrane helix</keyword>